<feature type="domain" description="CAAX prenyl protease 2/Lysostaphin resistance protein A-like" evidence="2">
    <location>
        <begin position="170"/>
        <end position="257"/>
    </location>
</feature>
<feature type="transmembrane region" description="Helical" evidence="1">
    <location>
        <begin position="81"/>
        <end position="103"/>
    </location>
</feature>
<evidence type="ECO:0000313" key="4">
    <source>
        <dbReference type="Proteomes" id="UP000031866"/>
    </source>
</evidence>
<dbReference type="Proteomes" id="UP000031866">
    <property type="component" value="Chromosome"/>
</dbReference>
<dbReference type="GO" id="GO:0004175">
    <property type="term" value="F:endopeptidase activity"/>
    <property type="evidence" value="ECO:0007669"/>
    <property type="project" value="UniProtKB-ARBA"/>
</dbReference>
<dbReference type="PANTHER" id="PTHR36435">
    <property type="entry name" value="SLR1288 PROTEIN"/>
    <property type="match status" value="1"/>
</dbReference>
<feature type="transmembrane region" description="Helical" evidence="1">
    <location>
        <begin position="124"/>
        <end position="149"/>
    </location>
</feature>
<name>A0A0B5QHN2_CLOBE</name>
<evidence type="ECO:0000256" key="1">
    <source>
        <dbReference type="SAM" id="Phobius"/>
    </source>
</evidence>
<organism evidence="3 4">
    <name type="scientific">Clostridium beijerinckii</name>
    <name type="common">Clostridium MP</name>
    <dbReference type="NCBI Taxonomy" id="1520"/>
    <lineage>
        <taxon>Bacteria</taxon>
        <taxon>Bacillati</taxon>
        <taxon>Bacillota</taxon>
        <taxon>Clostridia</taxon>
        <taxon>Eubacteriales</taxon>
        <taxon>Clostridiaceae</taxon>
        <taxon>Clostridium</taxon>
    </lineage>
</organism>
<feature type="transmembrane region" description="Helical" evidence="1">
    <location>
        <begin position="169"/>
        <end position="189"/>
    </location>
</feature>
<feature type="transmembrane region" description="Helical" evidence="1">
    <location>
        <begin position="248"/>
        <end position="268"/>
    </location>
</feature>
<proteinExistence type="predicted"/>
<evidence type="ECO:0000313" key="3">
    <source>
        <dbReference type="EMBL" id="AJH01880.2"/>
    </source>
</evidence>
<protein>
    <submittedName>
        <fullName evidence="3">Abortive infection protein</fullName>
    </submittedName>
</protein>
<dbReference type="STRING" id="1520.LF65_05359"/>
<feature type="transmembrane region" description="Helical" evidence="1">
    <location>
        <begin position="224"/>
        <end position="241"/>
    </location>
</feature>
<keyword evidence="1" id="KW-0812">Transmembrane</keyword>
<dbReference type="OrthoDB" id="4177129at2"/>
<dbReference type="AlphaFoldDB" id="A0A0B5QHN2"/>
<reference evidence="4" key="1">
    <citation type="submission" date="2014-12" db="EMBL/GenBank/DDBJ databases">
        <title>Genome sequence of Clostridium beijerinckii strain 59B.</title>
        <authorList>
            <person name="Little G.T."/>
            <person name="Minton N.P."/>
        </authorList>
    </citation>
    <scope>NUCLEOTIDE SEQUENCE [LARGE SCALE GENOMIC DNA]</scope>
    <source>
        <strain evidence="4">59B</strain>
    </source>
</reference>
<dbReference type="Pfam" id="PF02517">
    <property type="entry name" value="Rce1-like"/>
    <property type="match status" value="1"/>
</dbReference>
<sequence>MVGKAMINDFQEEIEYRKLALKKDIKKSGGNCARILLALVLSTYGLVFIMTFSIKFIGPMIGFNVVTNLKENIILGLSSDAYNFFAGYFTCIVGDVIAILIAIKTIKVKFRQEIFSKNKSNKMFVLLGATSCIGVGMISSMVYMIYSTIFKILGLNIPQPDFSFPKQNTFLMLFLIYVCLVGPILEEIIFRGFILRSMQKYGNLTAMIVSSILFSMFHLNLVQFINPILMGIVLAFIAIKSKSIIPSMIAHIFNNTITFATTGISLLKMPILEYTFGTLYFLVGVAALLLFISKYKSEFLEIVKEDTRILKTHQKVRYSFSGAWSRAYIVFYIIFIVVTMAATNLAK</sequence>
<dbReference type="InterPro" id="IPR003675">
    <property type="entry name" value="Rce1/LyrA-like_dom"/>
</dbReference>
<keyword evidence="1" id="KW-0472">Membrane</keyword>
<feature type="transmembrane region" description="Helical" evidence="1">
    <location>
        <begin position="274"/>
        <end position="292"/>
    </location>
</feature>
<keyword evidence="1" id="KW-1133">Transmembrane helix</keyword>
<dbReference type="InterPro" id="IPR052710">
    <property type="entry name" value="CAAX_protease"/>
</dbReference>
<gene>
    <name evidence="3" type="ORF">LF65_05359</name>
</gene>
<dbReference type="PANTHER" id="PTHR36435:SF1">
    <property type="entry name" value="CAAX AMINO TERMINAL PROTEASE FAMILY PROTEIN"/>
    <property type="match status" value="1"/>
</dbReference>
<dbReference type="GO" id="GO:0080120">
    <property type="term" value="P:CAAX-box protein maturation"/>
    <property type="evidence" value="ECO:0007669"/>
    <property type="project" value="UniProtKB-ARBA"/>
</dbReference>
<dbReference type="MEROPS" id="G05.007"/>
<accession>A0A0B5QHN2</accession>
<dbReference type="EMBL" id="CP010086">
    <property type="protein sequence ID" value="AJH01880.2"/>
    <property type="molecule type" value="Genomic_DNA"/>
</dbReference>
<dbReference type="KEGG" id="cbei:LF65_05359"/>
<feature type="transmembrane region" description="Helical" evidence="1">
    <location>
        <begin position="327"/>
        <end position="346"/>
    </location>
</feature>
<evidence type="ECO:0000259" key="2">
    <source>
        <dbReference type="Pfam" id="PF02517"/>
    </source>
</evidence>
<feature type="transmembrane region" description="Helical" evidence="1">
    <location>
        <begin position="35"/>
        <end position="61"/>
    </location>
</feature>